<protein>
    <submittedName>
        <fullName evidence="1">Uncharacterized protein</fullName>
    </submittedName>
</protein>
<organism evidence="1 2">
    <name type="scientific">Massilia violaceinigra</name>
    <dbReference type="NCBI Taxonomy" id="2045208"/>
    <lineage>
        <taxon>Bacteria</taxon>
        <taxon>Pseudomonadati</taxon>
        <taxon>Pseudomonadota</taxon>
        <taxon>Betaproteobacteria</taxon>
        <taxon>Burkholderiales</taxon>
        <taxon>Oxalobacteraceae</taxon>
        <taxon>Telluria group</taxon>
        <taxon>Massilia</taxon>
    </lineage>
</organism>
<accession>A0A2D2DTZ2</accession>
<keyword evidence="2" id="KW-1185">Reference proteome</keyword>
<dbReference type="AlphaFoldDB" id="A0A2D2DTZ2"/>
<reference evidence="1" key="1">
    <citation type="submission" date="2017-10" db="EMBL/GenBank/DDBJ databases">
        <title>Massilia psychrophilum sp. nov., a novel purple-pigmented bacterium isolated from Tianshan glacier, Xinjiang Municipality, China.</title>
        <authorList>
            <person name="Wang H."/>
        </authorList>
    </citation>
    <scope>NUCLEOTIDE SEQUENCE [LARGE SCALE GENOMIC DNA]</scope>
    <source>
        <strain evidence="1">B2</strain>
    </source>
</reference>
<proteinExistence type="predicted"/>
<sequence>MLSATLKLLLREVSQIARRGRNTLISLSEERRTALRLDRLADRLAGMGCKIDILRKGMSDGRLDEPLDADASLREALRGLKEDIRTVRCQLSALSGPRSSPRLQRAFARLAAIAEKTYAAADKLQWEIDAHDQMSGAQQAPSDAQLSA</sequence>
<dbReference type="EMBL" id="CP024608">
    <property type="protein sequence ID" value="ATQ78451.1"/>
    <property type="molecule type" value="Genomic_DNA"/>
</dbReference>
<dbReference type="Proteomes" id="UP000229897">
    <property type="component" value="Chromosome"/>
</dbReference>
<gene>
    <name evidence="1" type="ORF">CR152_31000</name>
</gene>
<dbReference type="OrthoDB" id="8756757at2"/>
<dbReference type="RefSeq" id="WP_099881491.1">
    <property type="nucleotide sequence ID" value="NZ_CP024608.1"/>
</dbReference>
<name>A0A2D2DTZ2_9BURK</name>
<evidence type="ECO:0000313" key="1">
    <source>
        <dbReference type="EMBL" id="ATQ78451.1"/>
    </source>
</evidence>
<evidence type="ECO:0000313" key="2">
    <source>
        <dbReference type="Proteomes" id="UP000229897"/>
    </source>
</evidence>
<dbReference type="KEGG" id="mass:CR152_31000"/>